<dbReference type="EMBL" id="JBHLTM010000027">
    <property type="protein sequence ID" value="MFC0684381.1"/>
    <property type="molecule type" value="Genomic_DNA"/>
</dbReference>
<dbReference type="Proteomes" id="UP001589858">
    <property type="component" value="Unassembled WGS sequence"/>
</dbReference>
<sequence>MRLFATGLLLFMAAAFVVLKRLLMDHPEWGGPLGYAIAFTEAAMVGGLADWFAVTALFRHPLGLPIPHTAIIPENKDRIADSMAAFLRDNFLTPQVVARRLNGFNIAASLGGFLADPRREEQSRIRAGAAQLVGDVLESLDPEEMGGMVKAGLRRQIEKIDAAPLLGQMLENAIAEGRHLPVLESVLRKIGEAIEANEPMIREMIHQRANSIMRWTGLDERLANGVLDGAYRLLAEVIVQPDHPLRAKVDEALVKLAQDLRHDPQMQARVARIKTDLLENPAMGAWIDGMWERARAGLLKAVRNPDKALSGALGESLSQLGEALGEDRKLQYMVNRFARRTLVGVASRYGSEIVRLVSETVKRWDARTVTDRIEGAVGRDLQFIRINGTLVGGLFGLCIHGVEQLL</sequence>
<keyword evidence="2" id="KW-1185">Reference proteome</keyword>
<protein>
    <submittedName>
        <fullName evidence="1">DUF445 domain-containing protein</fullName>
    </submittedName>
</protein>
<dbReference type="PANTHER" id="PTHR38442:SF1">
    <property type="entry name" value="INNER MEMBRANE PROTEIN"/>
    <property type="match status" value="1"/>
</dbReference>
<dbReference type="RefSeq" id="WP_267219560.1">
    <property type="nucleotide sequence ID" value="NZ_JAPCWC010000004.1"/>
</dbReference>
<dbReference type="Pfam" id="PF04286">
    <property type="entry name" value="DUF445"/>
    <property type="match status" value="1"/>
</dbReference>
<evidence type="ECO:0000313" key="1">
    <source>
        <dbReference type="EMBL" id="MFC0684381.1"/>
    </source>
</evidence>
<proteinExistence type="predicted"/>
<name>A0ABV6S574_9SPHN</name>
<accession>A0ABV6S574</accession>
<dbReference type="InterPro" id="IPR007383">
    <property type="entry name" value="DUF445"/>
</dbReference>
<organism evidence="1 2">
    <name type="scientific">Novosphingobium clariflavum</name>
    <dbReference type="NCBI Taxonomy" id="2029884"/>
    <lineage>
        <taxon>Bacteria</taxon>
        <taxon>Pseudomonadati</taxon>
        <taxon>Pseudomonadota</taxon>
        <taxon>Alphaproteobacteria</taxon>
        <taxon>Sphingomonadales</taxon>
        <taxon>Sphingomonadaceae</taxon>
        <taxon>Novosphingobium</taxon>
    </lineage>
</organism>
<dbReference type="PANTHER" id="PTHR38442">
    <property type="entry name" value="INNER MEMBRANE PROTEIN-RELATED"/>
    <property type="match status" value="1"/>
</dbReference>
<evidence type="ECO:0000313" key="2">
    <source>
        <dbReference type="Proteomes" id="UP001589858"/>
    </source>
</evidence>
<gene>
    <name evidence="1" type="ORF">ACFFF8_07220</name>
</gene>
<comment type="caution">
    <text evidence="1">The sequence shown here is derived from an EMBL/GenBank/DDBJ whole genome shotgun (WGS) entry which is preliminary data.</text>
</comment>
<reference evidence="1 2" key="1">
    <citation type="submission" date="2024-09" db="EMBL/GenBank/DDBJ databases">
        <authorList>
            <person name="Sun Q."/>
            <person name="Mori K."/>
        </authorList>
    </citation>
    <scope>NUCLEOTIDE SEQUENCE [LARGE SCALE GENOMIC DNA]</scope>
    <source>
        <strain evidence="1 2">CICC 11035S</strain>
    </source>
</reference>